<comment type="caution">
    <text evidence="1">The sequence shown here is derived from an EMBL/GenBank/DDBJ whole genome shotgun (WGS) entry which is preliminary data.</text>
</comment>
<name>A0ACB9JD65_9ASTR</name>
<gene>
    <name evidence="1" type="ORF">L1987_12091</name>
</gene>
<accession>A0ACB9JD65</accession>
<evidence type="ECO:0000313" key="2">
    <source>
        <dbReference type="Proteomes" id="UP001056120"/>
    </source>
</evidence>
<sequence>MERSKHLHNFNLPQGLSWGRQTLLRYMNVNPVRATPAVDDDESSDSGKYNKNRSIDNSRAEMEGIEIEVEENSPPLNSKSKQKLKAKASPPLKICSEGGADRGINAYADQDLSNLSVFKDVTPGLWLSEVHPDRYKVIENGKI</sequence>
<dbReference type="Proteomes" id="UP001056120">
    <property type="component" value="Linkage Group LG04"/>
</dbReference>
<dbReference type="EMBL" id="CM042021">
    <property type="protein sequence ID" value="KAI3818287.1"/>
    <property type="molecule type" value="Genomic_DNA"/>
</dbReference>
<organism evidence="1 2">
    <name type="scientific">Smallanthus sonchifolius</name>
    <dbReference type="NCBI Taxonomy" id="185202"/>
    <lineage>
        <taxon>Eukaryota</taxon>
        <taxon>Viridiplantae</taxon>
        <taxon>Streptophyta</taxon>
        <taxon>Embryophyta</taxon>
        <taxon>Tracheophyta</taxon>
        <taxon>Spermatophyta</taxon>
        <taxon>Magnoliopsida</taxon>
        <taxon>eudicotyledons</taxon>
        <taxon>Gunneridae</taxon>
        <taxon>Pentapetalae</taxon>
        <taxon>asterids</taxon>
        <taxon>campanulids</taxon>
        <taxon>Asterales</taxon>
        <taxon>Asteraceae</taxon>
        <taxon>Asteroideae</taxon>
        <taxon>Heliantheae alliance</taxon>
        <taxon>Millerieae</taxon>
        <taxon>Smallanthus</taxon>
    </lineage>
</organism>
<keyword evidence="2" id="KW-1185">Reference proteome</keyword>
<evidence type="ECO:0000313" key="1">
    <source>
        <dbReference type="EMBL" id="KAI3818287.1"/>
    </source>
</evidence>
<reference evidence="1 2" key="2">
    <citation type="journal article" date="2022" name="Mol. Ecol. Resour.">
        <title>The genomes of chicory, endive, great burdock and yacon provide insights into Asteraceae paleo-polyploidization history and plant inulin production.</title>
        <authorList>
            <person name="Fan W."/>
            <person name="Wang S."/>
            <person name="Wang H."/>
            <person name="Wang A."/>
            <person name="Jiang F."/>
            <person name="Liu H."/>
            <person name="Zhao H."/>
            <person name="Xu D."/>
            <person name="Zhang Y."/>
        </authorList>
    </citation>
    <scope>NUCLEOTIDE SEQUENCE [LARGE SCALE GENOMIC DNA]</scope>
    <source>
        <strain evidence="2">cv. Yunnan</strain>
        <tissue evidence="1">Leaves</tissue>
    </source>
</reference>
<proteinExistence type="predicted"/>
<reference evidence="2" key="1">
    <citation type="journal article" date="2022" name="Mol. Ecol. Resour.">
        <title>The genomes of chicory, endive, great burdock and yacon provide insights into Asteraceae palaeo-polyploidization history and plant inulin production.</title>
        <authorList>
            <person name="Fan W."/>
            <person name="Wang S."/>
            <person name="Wang H."/>
            <person name="Wang A."/>
            <person name="Jiang F."/>
            <person name="Liu H."/>
            <person name="Zhao H."/>
            <person name="Xu D."/>
            <person name="Zhang Y."/>
        </authorList>
    </citation>
    <scope>NUCLEOTIDE SEQUENCE [LARGE SCALE GENOMIC DNA]</scope>
    <source>
        <strain evidence="2">cv. Yunnan</strain>
    </source>
</reference>
<protein>
    <submittedName>
        <fullName evidence="1">Uncharacterized protein</fullName>
    </submittedName>
</protein>